<evidence type="ECO:0000256" key="1">
    <source>
        <dbReference type="ARBA" id="ARBA00008857"/>
    </source>
</evidence>
<dbReference type="EMBL" id="NQJD01000001">
    <property type="protein sequence ID" value="TAA76304.1"/>
    <property type="molecule type" value="Genomic_DNA"/>
</dbReference>
<evidence type="ECO:0000313" key="7">
    <source>
        <dbReference type="Proteomes" id="UP000316238"/>
    </source>
</evidence>
<feature type="compositionally biased region" description="Basic and acidic residues" evidence="4">
    <location>
        <begin position="63"/>
        <end position="81"/>
    </location>
</feature>
<accession>A0A521G5K7</accession>
<dbReference type="GO" id="GO:0015074">
    <property type="term" value="P:DNA integration"/>
    <property type="evidence" value="ECO:0007669"/>
    <property type="project" value="InterPro"/>
</dbReference>
<dbReference type="AlphaFoldDB" id="A0A521G5K7"/>
<dbReference type="GO" id="GO:0003677">
    <property type="term" value="F:DNA binding"/>
    <property type="evidence" value="ECO:0007669"/>
    <property type="project" value="UniProtKB-KW"/>
</dbReference>
<proteinExistence type="inferred from homology"/>
<dbReference type="Gene3D" id="1.10.150.130">
    <property type="match status" value="1"/>
</dbReference>
<comment type="similarity">
    <text evidence="1">Belongs to the 'phage' integrase family.</text>
</comment>
<dbReference type="InterPro" id="IPR050090">
    <property type="entry name" value="Tyrosine_recombinase_XerCD"/>
</dbReference>
<feature type="domain" description="Tyr recombinase" evidence="5">
    <location>
        <begin position="186"/>
        <end position="359"/>
    </location>
</feature>
<dbReference type="Pfam" id="PF00589">
    <property type="entry name" value="Phage_integrase"/>
    <property type="match status" value="1"/>
</dbReference>
<dbReference type="InterPro" id="IPR002104">
    <property type="entry name" value="Integrase_catalytic"/>
</dbReference>
<dbReference type="Gene3D" id="1.10.443.10">
    <property type="entry name" value="Intergrase catalytic core"/>
    <property type="match status" value="1"/>
</dbReference>
<reference evidence="6" key="1">
    <citation type="submission" date="2017-07" db="EMBL/GenBank/DDBJ databases">
        <title>The cable genome - Insights into the physiology and evolution of filamentous bacteria capable of sulfide oxidation via long distance electron transfer.</title>
        <authorList>
            <person name="Thorup C."/>
            <person name="Bjerg J.T."/>
            <person name="Schreiber L."/>
            <person name="Nielsen L.P."/>
            <person name="Kjeldsen K.U."/>
            <person name="Boesen T."/>
            <person name="Boggild A."/>
            <person name="Meysman F."/>
            <person name="Geelhoed J."/>
            <person name="Schramm A."/>
        </authorList>
    </citation>
    <scope>NUCLEOTIDE SEQUENCE [LARGE SCALE GENOMIC DNA]</scope>
    <source>
        <strain evidence="6">GS</strain>
    </source>
</reference>
<dbReference type="PANTHER" id="PTHR30349">
    <property type="entry name" value="PHAGE INTEGRASE-RELATED"/>
    <property type="match status" value="1"/>
</dbReference>
<dbReference type="InterPro" id="IPR011010">
    <property type="entry name" value="DNA_brk_join_enz"/>
</dbReference>
<dbReference type="PANTHER" id="PTHR30349:SF64">
    <property type="entry name" value="PROPHAGE INTEGRASE INTD-RELATED"/>
    <property type="match status" value="1"/>
</dbReference>
<evidence type="ECO:0000256" key="2">
    <source>
        <dbReference type="ARBA" id="ARBA00023125"/>
    </source>
</evidence>
<dbReference type="Proteomes" id="UP000316238">
    <property type="component" value="Unassembled WGS sequence"/>
</dbReference>
<gene>
    <name evidence="6" type="ORF">CDV28_101207</name>
</gene>
<dbReference type="InterPro" id="IPR010998">
    <property type="entry name" value="Integrase_recombinase_N"/>
</dbReference>
<feature type="region of interest" description="Disordered" evidence="4">
    <location>
        <begin position="44"/>
        <end position="81"/>
    </location>
</feature>
<keyword evidence="3" id="KW-0233">DNA recombination</keyword>
<dbReference type="SUPFAM" id="SSF56349">
    <property type="entry name" value="DNA breaking-rejoining enzymes"/>
    <property type="match status" value="1"/>
</dbReference>
<evidence type="ECO:0000256" key="3">
    <source>
        <dbReference type="ARBA" id="ARBA00023172"/>
    </source>
</evidence>
<comment type="caution">
    <text evidence="6">The sequence shown here is derived from an EMBL/GenBank/DDBJ whole genome shotgun (WGS) entry which is preliminary data.</text>
</comment>
<sequence>MASMKRFKTKYAGVFYIEGTAANGKKPERIYYIRYRKDGKLVEEKAGRQHQDDMTAAKASGLRSDKIEGRQQSNRERRRAAEEVSSRWTIGQLWEIYRAKLFNSGATRTDSGRYENHLKQLFGDKEPHELAKLDIDRIRISLLKTHSPQTVKHVLTLLKRIINYGCGLGVIAPLSFKIEMPPVDNIKTEDLSHEQLQRLFEVLEASRHVMAANMMKLALYTGMRRGELFKLAWNDIDFERGFIHIREPKGGKSQKIPLNSSARKLLQSIPKQGSEYIFSARNGGPCKDIAKEVRAIKEAAGLPEDFRPLHGLRHVYATMLANSGKVDMFTLQKLMTHKSPQMTQRYAHYRDEAMQRAANEVSGILEDALSVRSDDKGAN</sequence>
<feature type="compositionally biased region" description="Basic and acidic residues" evidence="4">
    <location>
        <begin position="44"/>
        <end position="55"/>
    </location>
</feature>
<evidence type="ECO:0000313" key="6">
    <source>
        <dbReference type="EMBL" id="TAA76304.1"/>
    </source>
</evidence>
<dbReference type="GO" id="GO:0006310">
    <property type="term" value="P:DNA recombination"/>
    <property type="evidence" value="ECO:0007669"/>
    <property type="project" value="UniProtKB-KW"/>
</dbReference>
<dbReference type="PROSITE" id="PS51898">
    <property type="entry name" value="TYR_RECOMBINASE"/>
    <property type="match status" value="1"/>
</dbReference>
<name>A0A521G5K7_9BACT</name>
<evidence type="ECO:0000259" key="5">
    <source>
        <dbReference type="PROSITE" id="PS51898"/>
    </source>
</evidence>
<organism evidence="6 7">
    <name type="scientific">Candidatus Electronema aureum</name>
    <dbReference type="NCBI Taxonomy" id="2005002"/>
    <lineage>
        <taxon>Bacteria</taxon>
        <taxon>Pseudomonadati</taxon>
        <taxon>Thermodesulfobacteriota</taxon>
        <taxon>Desulfobulbia</taxon>
        <taxon>Desulfobulbales</taxon>
        <taxon>Desulfobulbaceae</taxon>
        <taxon>Candidatus Electronema</taxon>
    </lineage>
</organism>
<dbReference type="InterPro" id="IPR013762">
    <property type="entry name" value="Integrase-like_cat_sf"/>
</dbReference>
<keyword evidence="7" id="KW-1185">Reference proteome</keyword>
<protein>
    <submittedName>
        <fullName evidence="6">Site-specific recombinase XerD</fullName>
    </submittedName>
</protein>
<evidence type="ECO:0000256" key="4">
    <source>
        <dbReference type="SAM" id="MobiDB-lite"/>
    </source>
</evidence>
<keyword evidence="2" id="KW-0238">DNA-binding</keyword>
<dbReference type="CDD" id="cd00796">
    <property type="entry name" value="INT_Rci_Hp1_C"/>
    <property type="match status" value="1"/>
</dbReference>